<gene>
    <name evidence="2" type="ORF">J2T15_004117</name>
</gene>
<evidence type="ECO:0000313" key="3">
    <source>
        <dbReference type="Proteomes" id="UP001229346"/>
    </source>
</evidence>
<name>A0ABT9U4T5_PAEHA</name>
<evidence type="ECO:0000313" key="2">
    <source>
        <dbReference type="EMBL" id="MDQ0114661.1"/>
    </source>
</evidence>
<evidence type="ECO:0000256" key="1">
    <source>
        <dbReference type="SAM" id="Phobius"/>
    </source>
</evidence>
<comment type="caution">
    <text evidence="2">The sequence shown here is derived from an EMBL/GenBank/DDBJ whole genome shotgun (WGS) entry which is preliminary data.</text>
</comment>
<proteinExistence type="predicted"/>
<keyword evidence="1" id="KW-1133">Transmembrane helix</keyword>
<dbReference type="EMBL" id="JAUSSU010000008">
    <property type="protein sequence ID" value="MDQ0114661.1"/>
    <property type="molecule type" value="Genomic_DNA"/>
</dbReference>
<protein>
    <recommendedName>
        <fullName evidence="4">DUF2140 family protein</fullName>
    </recommendedName>
</protein>
<dbReference type="Proteomes" id="UP001229346">
    <property type="component" value="Unassembled WGS sequence"/>
</dbReference>
<keyword evidence="1" id="KW-0472">Membrane</keyword>
<feature type="transmembrane region" description="Helical" evidence="1">
    <location>
        <begin position="7"/>
        <end position="27"/>
    </location>
</feature>
<dbReference type="RefSeq" id="WP_307206047.1">
    <property type="nucleotide sequence ID" value="NZ_JAUSSU010000008.1"/>
</dbReference>
<keyword evidence="1" id="KW-0812">Transmembrane</keyword>
<keyword evidence="3" id="KW-1185">Reference proteome</keyword>
<evidence type="ECO:0008006" key="4">
    <source>
        <dbReference type="Google" id="ProtNLM"/>
    </source>
</evidence>
<reference evidence="2 3" key="1">
    <citation type="submission" date="2023-07" db="EMBL/GenBank/DDBJ databases">
        <title>Sorghum-associated microbial communities from plants grown in Nebraska, USA.</title>
        <authorList>
            <person name="Schachtman D."/>
        </authorList>
    </citation>
    <scope>NUCLEOTIDE SEQUENCE [LARGE SCALE GENOMIC DNA]</scope>
    <source>
        <strain evidence="2 3">CC482</strain>
    </source>
</reference>
<organism evidence="2 3">
    <name type="scientific">Paenibacillus harenae</name>
    <dbReference type="NCBI Taxonomy" id="306543"/>
    <lineage>
        <taxon>Bacteria</taxon>
        <taxon>Bacillati</taxon>
        <taxon>Bacillota</taxon>
        <taxon>Bacilli</taxon>
        <taxon>Bacillales</taxon>
        <taxon>Paenibacillaceae</taxon>
        <taxon>Paenibacillus</taxon>
    </lineage>
</organism>
<accession>A0ABT9U4T5</accession>
<sequence>MRKALKRIAVFIVIVVLLLAGGGWWLITYIEPDEALTMNYEPISVKDKALNMIKNLKPELVLTEADINNLLKMHLSESSEPLAPDTTLDGAAFELEGNRLIARLNVTYKDRVPAQLQAEYKLEWQAPNIVLRPRALTVKEVHLPLRLLETQVIPLDLPQQDVVTVQDVQFSGDHISILFKLQLKLNF</sequence>